<dbReference type="eggNOG" id="ENOG502SDEV">
    <property type="taxonomic scope" value="Eukaryota"/>
</dbReference>
<dbReference type="GeneID" id="5544577"/>
<dbReference type="CDD" id="cd06168">
    <property type="entry name" value="LSMD1"/>
    <property type="match status" value="1"/>
</dbReference>
<dbReference type="HOGENOM" id="CLU_076902_9_0_1"/>
<dbReference type="SMART" id="SM00651">
    <property type="entry name" value="Sm"/>
    <property type="match status" value="1"/>
</dbReference>
<dbReference type="GO" id="GO:0031417">
    <property type="term" value="C:NatC complex"/>
    <property type="evidence" value="ECO:0007669"/>
    <property type="project" value="EnsemblFungi"/>
</dbReference>
<dbReference type="PhylomeDB" id="A7TMT6"/>
<feature type="domain" description="Sm" evidence="1">
    <location>
        <begin position="4"/>
        <end position="72"/>
    </location>
</feature>
<sequence>MEKLGLHDFIGSTLYVSIDDNRYIKGTLVALDSQLNLLMNHVREQNGEGSNLVQRAMGLVSIPQSTIKSIKITEDELNNIVEFKHNFIKSIV</sequence>
<dbReference type="EMBL" id="DS480425">
    <property type="protein sequence ID" value="EDO16408.1"/>
    <property type="molecule type" value="Genomic_DNA"/>
</dbReference>
<dbReference type="KEGG" id="vpo:Kpol_1030p16"/>
<protein>
    <recommendedName>
        <fullName evidence="1">Sm domain-containing protein</fullName>
    </recommendedName>
</protein>
<evidence type="ECO:0000259" key="1">
    <source>
        <dbReference type="SMART" id="SM00651"/>
    </source>
</evidence>
<dbReference type="InterPro" id="IPR010920">
    <property type="entry name" value="LSM_dom_sf"/>
</dbReference>
<dbReference type="FunCoup" id="A7TMT6">
    <property type="interactions" value="407"/>
</dbReference>
<dbReference type="OMA" id="ALDCHAN"/>
<dbReference type="OrthoDB" id="368909at2759"/>
<evidence type="ECO:0000313" key="3">
    <source>
        <dbReference type="Proteomes" id="UP000000267"/>
    </source>
</evidence>
<dbReference type="GO" id="GO:0004596">
    <property type="term" value="F:protein-N-terminal amino-acid acetyltransferase activity"/>
    <property type="evidence" value="ECO:0007669"/>
    <property type="project" value="EnsemblFungi"/>
</dbReference>
<dbReference type="AlphaFoldDB" id="A7TMT6"/>
<dbReference type="SUPFAM" id="SSF50182">
    <property type="entry name" value="Sm-like ribonucleoproteins"/>
    <property type="match status" value="1"/>
</dbReference>
<accession>A7TMT6</accession>
<reference evidence="2 3" key="1">
    <citation type="journal article" date="2007" name="Proc. Natl. Acad. Sci. U.S.A.">
        <title>Independent sorting-out of thousands of duplicated gene pairs in two yeast species descended from a whole-genome duplication.</title>
        <authorList>
            <person name="Scannell D.R."/>
            <person name="Frank A.C."/>
            <person name="Conant G.C."/>
            <person name="Byrne K.P."/>
            <person name="Woolfit M."/>
            <person name="Wolfe K.H."/>
        </authorList>
    </citation>
    <scope>NUCLEOTIDE SEQUENCE [LARGE SCALE GENOMIC DNA]</scope>
    <source>
        <strain evidence="3">ATCC 22028 / DSM 70294 / BCRC 21397 / CBS 2163 / NBRC 10782 / NRRL Y-8283 / UCD 57-17</strain>
    </source>
</reference>
<dbReference type="InterPro" id="IPR001163">
    <property type="entry name" value="Sm_dom_euk/arc"/>
</dbReference>
<dbReference type="InParanoid" id="A7TMT6"/>
<evidence type="ECO:0000313" key="2">
    <source>
        <dbReference type="EMBL" id="EDO16408.1"/>
    </source>
</evidence>
<gene>
    <name evidence="2" type="ORF">Kpol_1030p16</name>
</gene>
<keyword evidence="3" id="KW-1185">Reference proteome</keyword>
<proteinExistence type="predicted"/>
<name>A7TMT6_VANPO</name>
<organism evidence="3">
    <name type="scientific">Vanderwaltozyma polyspora (strain ATCC 22028 / DSM 70294 / BCRC 21397 / CBS 2163 / NBRC 10782 / NRRL Y-8283 / UCD 57-17)</name>
    <name type="common">Kluyveromyces polysporus</name>
    <dbReference type="NCBI Taxonomy" id="436907"/>
    <lineage>
        <taxon>Eukaryota</taxon>
        <taxon>Fungi</taxon>
        <taxon>Dikarya</taxon>
        <taxon>Ascomycota</taxon>
        <taxon>Saccharomycotina</taxon>
        <taxon>Saccharomycetes</taxon>
        <taxon>Saccharomycetales</taxon>
        <taxon>Saccharomycetaceae</taxon>
        <taxon>Vanderwaltozyma</taxon>
    </lineage>
</organism>
<dbReference type="Pfam" id="PF01423">
    <property type="entry name" value="LSM"/>
    <property type="match status" value="1"/>
</dbReference>
<dbReference type="STRING" id="436907.A7TMT6"/>
<dbReference type="Gene3D" id="2.30.30.100">
    <property type="match status" value="1"/>
</dbReference>
<dbReference type="RefSeq" id="XP_001644266.1">
    <property type="nucleotide sequence ID" value="XM_001644216.1"/>
</dbReference>
<dbReference type="InterPro" id="IPR034110">
    <property type="entry name" value="LSMD1_Sm"/>
</dbReference>
<dbReference type="Proteomes" id="UP000000267">
    <property type="component" value="Unassembled WGS sequence"/>
</dbReference>